<keyword evidence="2" id="KW-1185">Reference proteome</keyword>
<comment type="caution">
    <text evidence="1">The sequence shown here is derived from an EMBL/GenBank/DDBJ whole genome shotgun (WGS) entry which is preliminary data.</text>
</comment>
<protein>
    <submittedName>
        <fullName evidence="1">Uncharacterized protein</fullName>
    </submittedName>
</protein>
<proteinExistence type="predicted"/>
<name>A0ACB9T2G7_HOLOL</name>
<dbReference type="EMBL" id="CM043019">
    <property type="protein sequence ID" value="KAI4460969.1"/>
    <property type="molecule type" value="Genomic_DNA"/>
</dbReference>
<sequence>MFEHSIPVPRLYRFAAKIAANISNDEGSLKNLVYQAKHPNTKAIYALVAETFKRNKELEFLLKRSKLLENEPRFNPWLARVLITELLWRKKKLAGESKPVKTILAYQQILNAHVVDLHNKNYPEVDKDNTGDTAPLLPPHTKQAAKAMALLLFYSILMFTLPFGSFYATKYILRDSFHIDGFTNTAMSVFAAVLTVNIIICAYAYQAYHETEYDDEGNEIDPNAPAKSNLNLKTD</sequence>
<evidence type="ECO:0000313" key="1">
    <source>
        <dbReference type="EMBL" id="KAI4460969.1"/>
    </source>
</evidence>
<accession>A0ACB9T2G7</accession>
<organism evidence="1 2">
    <name type="scientific">Holotrichia oblita</name>
    <name type="common">Chafer beetle</name>
    <dbReference type="NCBI Taxonomy" id="644536"/>
    <lineage>
        <taxon>Eukaryota</taxon>
        <taxon>Metazoa</taxon>
        <taxon>Ecdysozoa</taxon>
        <taxon>Arthropoda</taxon>
        <taxon>Hexapoda</taxon>
        <taxon>Insecta</taxon>
        <taxon>Pterygota</taxon>
        <taxon>Neoptera</taxon>
        <taxon>Endopterygota</taxon>
        <taxon>Coleoptera</taxon>
        <taxon>Polyphaga</taxon>
        <taxon>Scarabaeiformia</taxon>
        <taxon>Scarabaeidae</taxon>
        <taxon>Melolonthinae</taxon>
        <taxon>Holotrichia</taxon>
    </lineage>
</organism>
<gene>
    <name evidence="1" type="ORF">MML48_5g00008725</name>
</gene>
<dbReference type="Proteomes" id="UP001056778">
    <property type="component" value="Chromosome 5"/>
</dbReference>
<evidence type="ECO:0000313" key="2">
    <source>
        <dbReference type="Proteomes" id="UP001056778"/>
    </source>
</evidence>
<reference evidence="1" key="1">
    <citation type="submission" date="2022-04" db="EMBL/GenBank/DDBJ databases">
        <title>Chromosome-scale genome assembly of Holotrichia oblita Faldermann.</title>
        <authorList>
            <person name="Rongchong L."/>
        </authorList>
    </citation>
    <scope>NUCLEOTIDE SEQUENCE</scope>
    <source>
        <strain evidence="1">81SQS9</strain>
    </source>
</reference>